<gene>
    <name evidence="1" type="ORF">BofuT4_uP008480.1</name>
</gene>
<dbReference type="AlphaFoldDB" id="G2XX53"/>
<name>G2XX53_BOTF4</name>
<sequence>MESFLLEREQKKLFIRCGIIGKEDLDAELRDVGVGQWKGKGKEEKRRMG</sequence>
<proteinExistence type="predicted"/>
<reference evidence="2" key="1">
    <citation type="journal article" date="2011" name="PLoS Genet.">
        <title>Genomic analysis of the necrotrophic fungal pathogens Sclerotinia sclerotiorum and Botrytis cinerea.</title>
        <authorList>
            <person name="Amselem J."/>
            <person name="Cuomo C.A."/>
            <person name="van Kan J.A."/>
            <person name="Viaud M."/>
            <person name="Benito E.P."/>
            <person name="Couloux A."/>
            <person name="Coutinho P.M."/>
            <person name="de Vries R.P."/>
            <person name="Dyer P.S."/>
            <person name="Fillinger S."/>
            <person name="Fournier E."/>
            <person name="Gout L."/>
            <person name="Hahn M."/>
            <person name="Kohn L."/>
            <person name="Lapalu N."/>
            <person name="Plummer K.M."/>
            <person name="Pradier J.M."/>
            <person name="Quevillon E."/>
            <person name="Sharon A."/>
            <person name="Simon A."/>
            <person name="ten Have A."/>
            <person name="Tudzynski B."/>
            <person name="Tudzynski P."/>
            <person name="Wincker P."/>
            <person name="Andrew M."/>
            <person name="Anthouard V."/>
            <person name="Beever R.E."/>
            <person name="Beffa R."/>
            <person name="Benoit I."/>
            <person name="Bouzid O."/>
            <person name="Brault B."/>
            <person name="Chen Z."/>
            <person name="Choquer M."/>
            <person name="Collemare J."/>
            <person name="Cotton P."/>
            <person name="Danchin E.G."/>
            <person name="Da Silva C."/>
            <person name="Gautier A."/>
            <person name="Giraud C."/>
            <person name="Giraud T."/>
            <person name="Gonzalez C."/>
            <person name="Grossetete S."/>
            <person name="Guldener U."/>
            <person name="Henrissat B."/>
            <person name="Howlett B.J."/>
            <person name="Kodira C."/>
            <person name="Kretschmer M."/>
            <person name="Lappartient A."/>
            <person name="Leroch M."/>
            <person name="Levis C."/>
            <person name="Mauceli E."/>
            <person name="Neuveglise C."/>
            <person name="Oeser B."/>
            <person name="Pearson M."/>
            <person name="Poulain J."/>
            <person name="Poussereau N."/>
            <person name="Quesneville H."/>
            <person name="Rascle C."/>
            <person name="Schumacher J."/>
            <person name="Segurens B."/>
            <person name="Sexton A."/>
            <person name="Silva E."/>
            <person name="Sirven C."/>
            <person name="Soanes D.M."/>
            <person name="Talbot N.J."/>
            <person name="Templeton M."/>
            <person name="Yandava C."/>
            <person name="Yarden O."/>
            <person name="Zeng Q."/>
            <person name="Rollins J.A."/>
            <person name="Lebrun M.H."/>
            <person name="Dickman M."/>
        </authorList>
    </citation>
    <scope>NUCLEOTIDE SEQUENCE [LARGE SCALE GENOMIC DNA]</scope>
    <source>
        <strain evidence="2">T4</strain>
    </source>
</reference>
<dbReference type="Proteomes" id="UP000008177">
    <property type="component" value="Unplaced contigs"/>
</dbReference>
<dbReference type="HOGENOM" id="CLU_3142838_0_0_1"/>
<organism evidence="1 2">
    <name type="scientific">Botryotinia fuckeliana (strain T4)</name>
    <name type="common">Noble rot fungus</name>
    <name type="synonym">Botrytis cinerea</name>
    <dbReference type="NCBI Taxonomy" id="999810"/>
    <lineage>
        <taxon>Eukaryota</taxon>
        <taxon>Fungi</taxon>
        <taxon>Dikarya</taxon>
        <taxon>Ascomycota</taxon>
        <taxon>Pezizomycotina</taxon>
        <taxon>Leotiomycetes</taxon>
        <taxon>Helotiales</taxon>
        <taxon>Sclerotiniaceae</taxon>
        <taxon>Botrytis</taxon>
    </lineage>
</organism>
<dbReference type="EMBL" id="FQ790275">
    <property type="protein sequence ID" value="CCD45131.1"/>
    <property type="molecule type" value="Genomic_DNA"/>
</dbReference>
<protein>
    <submittedName>
        <fullName evidence="1">Uncharacterized protein</fullName>
    </submittedName>
</protein>
<accession>G2XX53</accession>
<evidence type="ECO:0000313" key="2">
    <source>
        <dbReference type="Proteomes" id="UP000008177"/>
    </source>
</evidence>
<evidence type="ECO:0000313" key="1">
    <source>
        <dbReference type="EMBL" id="CCD45131.1"/>
    </source>
</evidence>
<dbReference type="InParanoid" id="G2XX53"/>